<evidence type="ECO:0000313" key="1">
    <source>
        <dbReference type="EMBL" id="GID73423.1"/>
    </source>
</evidence>
<dbReference type="EMBL" id="BOMI01000033">
    <property type="protein sequence ID" value="GID73423.1"/>
    <property type="molecule type" value="Genomic_DNA"/>
</dbReference>
<comment type="caution">
    <text evidence="1">The sequence shown here is derived from an EMBL/GenBank/DDBJ whole genome shotgun (WGS) entry which is preliminary data.</text>
</comment>
<accession>A0ABQ3Y0A5</accession>
<sequence>MNHNTFQLARIAYDAYCTAVGGKAFNGDDLPAFDDVPQRIKDAWIVAATAVADKVREESR</sequence>
<organism evidence="1 2">
    <name type="scientific">Paractinoplanes deccanensis</name>
    <dbReference type="NCBI Taxonomy" id="113561"/>
    <lineage>
        <taxon>Bacteria</taxon>
        <taxon>Bacillati</taxon>
        <taxon>Actinomycetota</taxon>
        <taxon>Actinomycetes</taxon>
        <taxon>Micromonosporales</taxon>
        <taxon>Micromonosporaceae</taxon>
        <taxon>Paractinoplanes</taxon>
    </lineage>
</organism>
<dbReference type="Proteomes" id="UP000609879">
    <property type="component" value="Unassembled WGS sequence"/>
</dbReference>
<gene>
    <name evidence="1" type="ORF">Ade02nite_20640</name>
</gene>
<keyword evidence="2" id="KW-1185">Reference proteome</keyword>
<dbReference type="RefSeq" id="WP_203761344.1">
    <property type="nucleotide sequence ID" value="NZ_BAAABO010000029.1"/>
</dbReference>
<reference evidence="1 2" key="1">
    <citation type="submission" date="2021-01" db="EMBL/GenBank/DDBJ databases">
        <title>Whole genome shotgun sequence of Actinoplanes deccanensis NBRC 13994.</title>
        <authorList>
            <person name="Komaki H."/>
            <person name="Tamura T."/>
        </authorList>
    </citation>
    <scope>NUCLEOTIDE SEQUENCE [LARGE SCALE GENOMIC DNA]</scope>
    <source>
        <strain evidence="1 2">NBRC 13994</strain>
    </source>
</reference>
<name>A0ABQ3Y0A5_9ACTN</name>
<protein>
    <submittedName>
        <fullName evidence="1">Uncharacterized protein</fullName>
    </submittedName>
</protein>
<evidence type="ECO:0000313" key="2">
    <source>
        <dbReference type="Proteomes" id="UP000609879"/>
    </source>
</evidence>
<proteinExistence type="predicted"/>